<dbReference type="EMBL" id="LCHN01000019">
    <property type="protein sequence ID" value="KKT35266.1"/>
    <property type="molecule type" value="Genomic_DNA"/>
</dbReference>
<evidence type="ECO:0000259" key="6">
    <source>
        <dbReference type="Pfam" id="PF01699"/>
    </source>
</evidence>
<feature type="transmembrane region" description="Helical" evidence="5">
    <location>
        <begin position="196"/>
        <end position="216"/>
    </location>
</feature>
<dbReference type="InterPro" id="IPR044880">
    <property type="entry name" value="NCX_ion-bd_dom_sf"/>
</dbReference>
<dbReference type="PANTHER" id="PTHR10846">
    <property type="entry name" value="SODIUM/POTASSIUM/CALCIUM EXCHANGER"/>
    <property type="match status" value="1"/>
</dbReference>
<dbReference type="Gene3D" id="1.20.1420.30">
    <property type="entry name" value="NCX, central ion-binding region"/>
    <property type="match status" value="2"/>
</dbReference>
<feature type="domain" description="Sodium/calcium exchanger membrane region" evidence="6">
    <location>
        <begin position="174"/>
        <end position="310"/>
    </location>
</feature>
<dbReference type="GO" id="GO:0008273">
    <property type="term" value="F:calcium, potassium:sodium antiporter activity"/>
    <property type="evidence" value="ECO:0007669"/>
    <property type="project" value="TreeGrafter"/>
</dbReference>
<evidence type="ECO:0000313" key="7">
    <source>
        <dbReference type="EMBL" id="KKT35266.1"/>
    </source>
</evidence>
<dbReference type="InterPro" id="IPR004481">
    <property type="entry name" value="K/Na/Ca-exchanger"/>
</dbReference>
<feature type="transmembrane region" description="Helical" evidence="5">
    <location>
        <begin position="297"/>
        <end position="314"/>
    </location>
</feature>
<feature type="transmembrane region" description="Helical" evidence="5">
    <location>
        <begin position="172"/>
        <end position="190"/>
    </location>
</feature>
<comment type="caution">
    <text evidence="7">The sequence shown here is derived from an EMBL/GenBank/DDBJ whole genome shotgun (WGS) entry which is preliminary data.</text>
</comment>
<dbReference type="GO" id="GO:0005262">
    <property type="term" value="F:calcium channel activity"/>
    <property type="evidence" value="ECO:0007669"/>
    <property type="project" value="TreeGrafter"/>
</dbReference>
<evidence type="ECO:0000256" key="2">
    <source>
        <dbReference type="ARBA" id="ARBA00022692"/>
    </source>
</evidence>
<feature type="transmembrane region" description="Helical" evidence="5">
    <location>
        <begin position="6"/>
        <end position="26"/>
    </location>
</feature>
<proteinExistence type="predicted"/>
<feature type="transmembrane region" description="Helical" evidence="5">
    <location>
        <begin position="237"/>
        <end position="259"/>
    </location>
</feature>
<keyword evidence="4 5" id="KW-0472">Membrane</keyword>
<sequence>MPPLIQHVITYFLAFTGIWVGSGLAIKSIEKISHSLKLSSFAVSFLVLGLFTSVGELSVGISSVIHNDPGIYVGNLIGASIVIFLLLIPLLSIMGNKIRIADNFSGFNLLLSILVVALPAVLVIDGQIDRFDSFASMAGYALLVVLIEAKKGLINAFGQVTRMPVNRTGKELVKILIGIGIVFFASQLVVDQTLYFSGLFGVSPFLISLLVIGIGTNIPELSFAVRSIFSRSNQVAFGDYIGSAAFNTFLFGALALWYGKTIVLTNSYLVSVLVLTVGLILFYFFSKSKRSISRLEGLSLLLLYFLFIIVELAIH</sequence>
<name>A0A0G1GJZ4_9BACT</name>
<comment type="subcellular location">
    <subcellularLocation>
        <location evidence="1">Membrane</location>
        <topology evidence="1">Multi-pass membrane protein</topology>
    </subcellularLocation>
</comment>
<feature type="transmembrane region" description="Helical" evidence="5">
    <location>
        <begin position="38"/>
        <end position="65"/>
    </location>
</feature>
<dbReference type="InterPro" id="IPR004837">
    <property type="entry name" value="NaCa_Exmemb"/>
</dbReference>
<keyword evidence="2 5" id="KW-0812">Transmembrane</keyword>
<keyword evidence="3 5" id="KW-1133">Transmembrane helix</keyword>
<accession>A0A0G1GJZ4</accession>
<dbReference type="PANTHER" id="PTHR10846:SF8">
    <property type="entry name" value="INNER MEMBRANE PROTEIN YRBG"/>
    <property type="match status" value="1"/>
</dbReference>
<dbReference type="GO" id="GO:0006874">
    <property type="term" value="P:intracellular calcium ion homeostasis"/>
    <property type="evidence" value="ECO:0007669"/>
    <property type="project" value="TreeGrafter"/>
</dbReference>
<evidence type="ECO:0000256" key="3">
    <source>
        <dbReference type="ARBA" id="ARBA00022989"/>
    </source>
</evidence>
<gene>
    <name evidence="7" type="ORF">UW23_C0019G0015</name>
</gene>
<evidence type="ECO:0000256" key="4">
    <source>
        <dbReference type="ARBA" id="ARBA00023136"/>
    </source>
</evidence>
<reference evidence="7 8" key="1">
    <citation type="journal article" date="2015" name="Nature">
        <title>rRNA introns, odd ribosomes, and small enigmatic genomes across a large radiation of phyla.</title>
        <authorList>
            <person name="Brown C.T."/>
            <person name="Hug L.A."/>
            <person name="Thomas B.C."/>
            <person name="Sharon I."/>
            <person name="Castelle C.J."/>
            <person name="Singh A."/>
            <person name="Wilkins M.J."/>
            <person name="Williams K.H."/>
            <person name="Banfield J.F."/>
        </authorList>
    </citation>
    <scope>NUCLEOTIDE SEQUENCE [LARGE SCALE GENOMIC DNA]</scope>
</reference>
<evidence type="ECO:0000313" key="8">
    <source>
        <dbReference type="Proteomes" id="UP000034069"/>
    </source>
</evidence>
<evidence type="ECO:0000256" key="1">
    <source>
        <dbReference type="ARBA" id="ARBA00004141"/>
    </source>
</evidence>
<evidence type="ECO:0000256" key="5">
    <source>
        <dbReference type="SAM" id="Phobius"/>
    </source>
</evidence>
<protein>
    <submittedName>
        <fullName evidence="7">Na+/Ca+ antiporter, CaCA family</fullName>
    </submittedName>
</protein>
<dbReference type="Proteomes" id="UP000034069">
    <property type="component" value="Unassembled WGS sequence"/>
</dbReference>
<feature type="transmembrane region" description="Helical" evidence="5">
    <location>
        <begin position="106"/>
        <end position="124"/>
    </location>
</feature>
<dbReference type="GO" id="GO:0005886">
    <property type="term" value="C:plasma membrane"/>
    <property type="evidence" value="ECO:0007669"/>
    <property type="project" value="TreeGrafter"/>
</dbReference>
<feature type="transmembrane region" description="Helical" evidence="5">
    <location>
        <begin position="71"/>
        <end position="94"/>
    </location>
</feature>
<feature type="transmembrane region" description="Helical" evidence="5">
    <location>
        <begin position="265"/>
        <end position="285"/>
    </location>
</feature>
<dbReference type="AlphaFoldDB" id="A0A0G1GJZ4"/>
<feature type="domain" description="Sodium/calcium exchanger membrane region" evidence="6">
    <location>
        <begin position="9"/>
        <end position="146"/>
    </location>
</feature>
<organism evidence="7 8">
    <name type="scientific">Candidatus Collierbacteria bacterium GW2011_GWA1_44_12</name>
    <dbReference type="NCBI Taxonomy" id="1618376"/>
    <lineage>
        <taxon>Bacteria</taxon>
        <taxon>Candidatus Collieribacteriota</taxon>
    </lineage>
</organism>
<dbReference type="Pfam" id="PF01699">
    <property type="entry name" value="Na_Ca_ex"/>
    <property type="match status" value="2"/>
</dbReference>